<evidence type="ECO:0000259" key="1">
    <source>
        <dbReference type="Pfam" id="PF17921"/>
    </source>
</evidence>
<feature type="domain" description="Integrase zinc-binding" evidence="1">
    <location>
        <begin position="74"/>
        <end position="122"/>
    </location>
</feature>
<dbReference type="Proteomes" id="UP001341281">
    <property type="component" value="Chromosome 08"/>
</dbReference>
<evidence type="ECO:0000313" key="2">
    <source>
        <dbReference type="EMBL" id="WVZ89731.1"/>
    </source>
</evidence>
<keyword evidence="3" id="KW-1185">Reference proteome</keyword>
<dbReference type="Pfam" id="PF17921">
    <property type="entry name" value="Integrase_H2C2"/>
    <property type="match status" value="1"/>
</dbReference>
<protein>
    <recommendedName>
        <fullName evidence="1">Integrase zinc-binding domain-containing protein</fullName>
    </recommendedName>
</protein>
<proteinExistence type="predicted"/>
<reference evidence="2 3" key="1">
    <citation type="submission" date="2024-02" db="EMBL/GenBank/DDBJ databases">
        <title>High-quality chromosome-scale genome assembly of Pensacola bahiagrass (Paspalum notatum Flugge var. saurae).</title>
        <authorList>
            <person name="Vega J.M."/>
            <person name="Podio M."/>
            <person name="Orjuela J."/>
            <person name="Siena L.A."/>
            <person name="Pessino S.C."/>
            <person name="Combes M.C."/>
            <person name="Mariac C."/>
            <person name="Albertini E."/>
            <person name="Pupilli F."/>
            <person name="Ortiz J.P.A."/>
            <person name="Leblanc O."/>
        </authorList>
    </citation>
    <scope>NUCLEOTIDE SEQUENCE [LARGE SCALE GENOMIC DNA]</scope>
    <source>
        <strain evidence="2">R1</strain>
        <tissue evidence="2">Leaf</tissue>
    </source>
</reference>
<gene>
    <name evidence="2" type="ORF">U9M48_036096</name>
</gene>
<dbReference type="EMBL" id="CP144752">
    <property type="protein sequence ID" value="WVZ89731.1"/>
    <property type="molecule type" value="Genomic_DNA"/>
</dbReference>
<organism evidence="2 3">
    <name type="scientific">Paspalum notatum var. saurae</name>
    <dbReference type="NCBI Taxonomy" id="547442"/>
    <lineage>
        <taxon>Eukaryota</taxon>
        <taxon>Viridiplantae</taxon>
        <taxon>Streptophyta</taxon>
        <taxon>Embryophyta</taxon>
        <taxon>Tracheophyta</taxon>
        <taxon>Spermatophyta</taxon>
        <taxon>Magnoliopsida</taxon>
        <taxon>Liliopsida</taxon>
        <taxon>Poales</taxon>
        <taxon>Poaceae</taxon>
        <taxon>PACMAD clade</taxon>
        <taxon>Panicoideae</taxon>
        <taxon>Andropogonodae</taxon>
        <taxon>Paspaleae</taxon>
        <taxon>Paspalinae</taxon>
        <taxon>Paspalum</taxon>
    </lineage>
</organism>
<evidence type="ECO:0000313" key="3">
    <source>
        <dbReference type="Proteomes" id="UP001341281"/>
    </source>
</evidence>
<name>A0AAQ3UDD8_PASNO</name>
<accession>A0AAQ3UDD8</accession>
<dbReference type="Gene3D" id="1.10.340.70">
    <property type="match status" value="1"/>
</dbReference>
<sequence>MVAEAMSRRNANDPSILVVLSPNFDIMHDLWMAPTTDLAILALGEQTEPWAVVDGLVTYNRQLYIPQSSHLLSSTIAIVHDASHEGMEKTLQRFRHNFHTPRAHSVIQDVVRHGSTSQQNKTEHLSTAG</sequence>
<dbReference type="AlphaFoldDB" id="A0AAQ3UDD8"/>
<dbReference type="InterPro" id="IPR041588">
    <property type="entry name" value="Integrase_H2C2"/>
</dbReference>